<evidence type="ECO:0000313" key="3">
    <source>
        <dbReference type="Proteomes" id="UP001501074"/>
    </source>
</evidence>
<feature type="region of interest" description="Disordered" evidence="1">
    <location>
        <begin position="1347"/>
        <end position="1376"/>
    </location>
</feature>
<dbReference type="NCBIfam" id="TIGR03696">
    <property type="entry name" value="Rhs_assc_core"/>
    <property type="match status" value="1"/>
</dbReference>
<feature type="region of interest" description="Disordered" evidence="1">
    <location>
        <begin position="43"/>
        <end position="65"/>
    </location>
</feature>
<feature type="compositionally biased region" description="Low complexity" evidence="1">
    <location>
        <begin position="157"/>
        <end position="169"/>
    </location>
</feature>
<proteinExistence type="predicted"/>
<dbReference type="InterPro" id="IPR022385">
    <property type="entry name" value="Rhs_assc_core"/>
</dbReference>
<dbReference type="Gene3D" id="2.180.10.10">
    <property type="entry name" value="RHS repeat-associated core"/>
    <property type="match status" value="2"/>
</dbReference>
<dbReference type="EMBL" id="BAAAZO010000005">
    <property type="protein sequence ID" value="GAA3614094.1"/>
    <property type="molecule type" value="Genomic_DNA"/>
</dbReference>
<dbReference type="InterPro" id="IPR031325">
    <property type="entry name" value="RHS_repeat"/>
</dbReference>
<evidence type="ECO:0000256" key="1">
    <source>
        <dbReference type="SAM" id="MobiDB-lite"/>
    </source>
</evidence>
<dbReference type="InterPro" id="IPR006530">
    <property type="entry name" value="YD"/>
</dbReference>
<sequence length="1605" mass="168160">MSVKAAGADERPVKPATSYTPMTKAQEEALKVKALAAAKPDTGKKELVGERTRMSRTFADPVSGTRVTQLSASPLNFKDADGDWTPIDNTLRADKAGGGWTNGANEYALQLPKSLTDPVKIADGSDQDAFVSLELAPDKTPVDELTATPAQRKTAEKATATPSATSSATSSAKAAAASAVEVPVLDAPEVSDVAATVKKAEATYAEALPGVDFSYEAIGDAVKETAHVASLADLDALPGGSLSFAVKTGAGMSLKVKEFGAVDVLGADGKVAFEIPRPVMSDAHGEPSTAITTLVQKDASGDAWTLTLTPDREWLAAKDRAWPVAIDPTIGVGAPMATCTLQSNRAESEGPLCSGAEILTQWTAASGNERRALLRFDNLLDVIPADAQIATARLNLFVVNDAAYPASAVDVRALTSAFTTSATWGTRNGSTAWGTAGGDRSADVYERKTLTPNGTSQYLDVSRLVQEWTEGGSKYNGFILSKQASTTGGDLLRFGSAQASVPPSMYVEWEPRTGVRKGNTAIVSEQLSDRTSISINPATGNAALTTKELSIAGSGIDLNVAHTSQSLDTDGLGAQGYGWTSSLTGTRLWPYAGGTTGAAQTMFYRDGAGAQYTYLRNQAVNTRWNRPMGLDKDLSVPDSTHYELTDRKSNTVERFKNIGTSTDQIYGLESVADKNGNKITFTYDASARSQIDGTLILRSVTDTRGRTLSVTNYDGYYDSFITDSSNRQVIYNGSSNQLDSITDIAGGTVKYEYDAAHRVTAVVTPENLRTEMTYDATGRITQLKRKNSAAAGDSVWTFSYGTYTRNADGKPTIKNTVTDPNGHTTEYTANGRGLVSSTKNALGKSEAKTYSPNDDVASTTGATGGGSQTSTNTFEAATAGDTYRMTSTKIPTGATTTLGYGTGAGTYDLKTVTDARGNATEYTYNTAHNPTSEKKTNSDKSETSTTVSLYEGDTDPAYGDVVHCGPGTTPAATKSGALCEKRDAEYAKGTSRAATGGHRTAYRYNTNGELTTTIPSTGGSLANQTYTYDSLSRLQTLTDGKGQQTYYGYDAMDRLTYVQHADGSIESYFFGGDNSGKNNGWLRSTTEYPSSGATPSRTTNYGRDDLGRQTAVSNIPLSQGTASLTYDKASNLKVYDDAGGTVTYGYNDADQLTSVQLPGGTCTGLTYASPGTAASRCILLQVDDDGRRTGTKYPGGTSVQTNTLDNSGRIKQIVAKTGSTPVARLDLTYSYTEASKDTGLVNSVTDAQTAKKTTYTHDGQDRLTVASTAPAAGGTASTYEAFCYSAAGNRTKYYTAAGATCSTASPAATYTYNTANQLTAATGTTPTGATLAGTGFTYDANGNETTAKSATGRTTTYGDRDQATSFTPTGGTATTQTYAASGNANRLTSGTTSFMASPFSPAPAWSTTGTTSTWTVRDPDGKLLAIRIGATTSPTQASEYYPFTDNLDNVRTMVTADPTLTTPSATYTYSAYGVTTSTTGTLNQPYRFGGGYTDSSTGLIKTGIRYYDPTHGRFTQQDPTGQEEHPYLYSKGCPSTFNDPTGADTCDTLEGLAAGFAFSGLVFAGIAGTAAITGIGAPVAALAGQIALGAELVGGSLAFGVYLGC</sequence>
<feature type="region of interest" description="Disordered" evidence="1">
    <location>
        <begin position="1"/>
        <end position="22"/>
    </location>
</feature>
<evidence type="ECO:0000313" key="2">
    <source>
        <dbReference type="EMBL" id="GAA3614094.1"/>
    </source>
</evidence>
<name>A0ABP6ZN67_9ACTN</name>
<feature type="region of interest" description="Disordered" evidence="1">
    <location>
        <begin position="844"/>
        <end position="873"/>
    </location>
</feature>
<feature type="compositionally biased region" description="Basic and acidic residues" evidence="1">
    <location>
        <begin position="931"/>
        <end position="942"/>
    </location>
</feature>
<dbReference type="NCBIfam" id="TIGR01643">
    <property type="entry name" value="YD_repeat_2x"/>
    <property type="match status" value="1"/>
</dbReference>
<dbReference type="InterPro" id="IPR050708">
    <property type="entry name" value="T6SS_VgrG/RHS"/>
</dbReference>
<dbReference type="Proteomes" id="UP001501074">
    <property type="component" value="Unassembled WGS sequence"/>
</dbReference>
<reference evidence="3" key="1">
    <citation type="journal article" date="2019" name="Int. J. Syst. Evol. Microbiol.">
        <title>The Global Catalogue of Microorganisms (GCM) 10K type strain sequencing project: providing services to taxonomists for standard genome sequencing and annotation.</title>
        <authorList>
            <consortium name="The Broad Institute Genomics Platform"/>
            <consortium name="The Broad Institute Genome Sequencing Center for Infectious Disease"/>
            <person name="Wu L."/>
            <person name="Ma J."/>
        </authorList>
    </citation>
    <scope>NUCLEOTIDE SEQUENCE [LARGE SCALE GENOMIC DNA]</scope>
    <source>
        <strain evidence="3">JCM 16902</strain>
    </source>
</reference>
<feature type="region of interest" description="Disordered" evidence="1">
    <location>
        <begin position="1081"/>
        <end position="1104"/>
    </location>
</feature>
<dbReference type="Pfam" id="PF05593">
    <property type="entry name" value="RHS_repeat"/>
    <property type="match status" value="1"/>
</dbReference>
<dbReference type="PANTHER" id="PTHR32305">
    <property type="match status" value="1"/>
</dbReference>
<feature type="compositionally biased region" description="Low complexity" evidence="1">
    <location>
        <begin position="1363"/>
        <end position="1376"/>
    </location>
</feature>
<feature type="compositionally biased region" description="Low complexity" evidence="1">
    <location>
        <begin position="1347"/>
        <end position="1356"/>
    </location>
</feature>
<dbReference type="PANTHER" id="PTHR32305:SF15">
    <property type="entry name" value="PROTEIN RHSA-RELATED"/>
    <property type="match status" value="1"/>
</dbReference>
<comment type="caution">
    <text evidence="2">The sequence shown here is derived from an EMBL/GenBank/DDBJ whole genome shotgun (WGS) entry which is preliminary data.</text>
</comment>
<accession>A0ABP6ZN67</accession>
<feature type="region of interest" description="Disordered" evidence="1">
    <location>
        <begin position="149"/>
        <end position="169"/>
    </location>
</feature>
<feature type="region of interest" description="Disordered" evidence="1">
    <location>
        <begin position="923"/>
        <end position="947"/>
    </location>
</feature>
<evidence type="ECO:0008006" key="4">
    <source>
        <dbReference type="Google" id="ProtNLM"/>
    </source>
</evidence>
<feature type="compositionally biased region" description="Polar residues" evidence="1">
    <location>
        <begin position="1081"/>
        <end position="1101"/>
    </location>
</feature>
<protein>
    <recommendedName>
        <fullName evidence="4">RHS repeat-associated protein</fullName>
    </recommendedName>
</protein>
<feature type="compositionally biased region" description="Basic and acidic residues" evidence="1">
    <location>
        <begin position="43"/>
        <end position="53"/>
    </location>
</feature>
<gene>
    <name evidence="2" type="ORF">GCM10022223_32920</name>
</gene>
<keyword evidence="3" id="KW-1185">Reference proteome</keyword>
<organism evidence="2 3">
    <name type="scientific">Kineosporia mesophila</name>
    <dbReference type="NCBI Taxonomy" id="566012"/>
    <lineage>
        <taxon>Bacteria</taxon>
        <taxon>Bacillati</taxon>
        <taxon>Actinomycetota</taxon>
        <taxon>Actinomycetes</taxon>
        <taxon>Kineosporiales</taxon>
        <taxon>Kineosporiaceae</taxon>
        <taxon>Kineosporia</taxon>
    </lineage>
</organism>